<organism evidence="1 2">
    <name type="scientific">Marasmius crinis-equi</name>
    <dbReference type="NCBI Taxonomy" id="585013"/>
    <lineage>
        <taxon>Eukaryota</taxon>
        <taxon>Fungi</taxon>
        <taxon>Dikarya</taxon>
        <taxon>Basidiomycota</taxon>
        <taxon>Agaricomycotina</taxon>
        <taxon>Agaricomycetes</taxon>
        <taxon>Agaricomycetidae</taxon>
        <taxon>Agaricales</taxon>
        <taxon>Marasmiineae</taxon>
        <taxon>Marasmiaceae</taxon>
        <taxon>Marasmius</taxon>
    </lineage>
</organism>
<sequence length="423" mass="49641">MSDGEIWHWVHLTKKEKCFLTHSSSPINAHPHELDEKSIFLFLRRLIRAPLDPVEVLEKQESLTVCDLSLMTDEEMEEADWVWELLKEDETIPKPTDPLHPYHKLVRKRGVLEKEREQLKNYGVRFDGRQRVPSRLTIYDLPLEIISVLFDMLDEYFLALSFALTSTYFWKIGKRHLMRRLRSPGWAGTRDLACVSSKHNPIEYAGIRTKPQEVSRYRNPAPETRIHDSWFDYVDEASQDSYSYDEQNENENSVSKAEEIQIVFDSQKNIMEDVVAKCAELKSWVRPFAPETHSLLSQYGCGTSSGDMGSVVRNLDKKEFCRREWRTTKDPFRRGQERYDPTSRLRSLAMKLFVQLRWADDSEKGKWIGDRIDIVQWEERELAVSDEGEVVEEEGWRDVTDEINAELFGMMRAAGRNEWGERI</sequence>
<evidence type="ECO:0000313" key="1">
    <source>
        <dbReference type="EMBL" id="KAL0571630.1"/>
    </source>
</evidence>
<accession>A0ABR3F8Q6</accession>
<name>A0ABR3F8Q6_9AGAR</name>
<protein>
    <recommendedName>
        <fullName evidence="3">F-box domain-containing protein</fullName>
    </recommendedName>
</protein>
<dbReference type="EMBL" id="JBAHYK010000738">
    <property type="protein sequence ID" value="KAL0571630.1"/>
    <property type="molecule type" value="Genomic_DNA"/>
</dbReference>
<gene>
    <name evidence="1" type="ORF">V5O48_010323</name>
</gene>
<comment type="caution">
    <text evidence="1">The sequence shown here is derived from an EMBL/GenBank/DDBJ whole genome shotgun (WGS) entry which is preliminary data.</text>
</comment>
<dbReference type="Proteomes" id="UP001465976">
    <property type="component" value="Unassembled WGS sequence"/>
</dbReference>
<keyword evidence="2" id="KW-1185">Reference proteome</keyword>
<evidence type="ECO:0008006" key="3">
    <source>
        <dbReference type="Google" id="ProtNLM"/>
    </source>
</evidence>
<evidence type="ECO:0000313" key="2">
    <source>
        <dbReference type="Proteomes" id="UP001465976"/>
    </source>
</evidence>
<reference evidence="1 2" key="1">
    <citation type="submission" date="2024-02" db="EMBL/GenBank/DDBJ databases">
        <title>A draft genome for the cacao thread blight pathogen Marasmius crinis-equi.</title>
        <authorList>
            <person name="Cohen S.P."/>
            <person name="Baruah I.K."/>
            <person name="Amoako-Attah I."/>
            <person name="Bukari Y."/>
            <person name="Meinhardt L.W."/>
            <person name="Bailey B.A."/>
        </authorList>
    </citation>
    <scope>NUCLEOTIDE SEQUENCE [LARGE SCALE GENOMIC DNA]</scope>
    <source>
        <strain evidence="1 2">GH-76</strain>
    </source>
</reference>
<proteinExistence type="predicted"/>